<sequence>MDKILIAASTHWDREWYRTFQEFQIRLCGLMNRLIALLEQDEEFLCYTFDGQSVVLEDYLEIYPENRGRIEKLAAEGRLVFGPLYNLPDEFLSGGEALIRNFLLGDEVCRSVGGKLNAGYVPDNFGHISQLPQILNGVGIDTAFFFRGVDRTEYKEKEFCWESPDGSRVLCEYMILGYWSLKSWGKMGKTVAEHFYDAYRTLKESSRLNTFLLINGSDHLYQDPDFTAMVRDVKETFPELDIRNGSIADYAEMAKEAAGDFCGLRTVRGELRDFRYGPDPTAVTSCRGRIKRLLFAVQSQVERYAEPLAVLASACGEGFDYPEGLFGKIWRNISISLGHDGISGCSTDEVMDDIKSYLTHALQSSSRISEAAMEELTGREEYGQASGDESYLAVFNPHPFSYTGMTEQTVHLEKDGGWKDFVLYGDNGEEIPYEILELSDEVITREYFYNSKEKVPRTCVKILFPVKDIPALSIRYFRIQKSRLLEKRCQEFYVRRQPSGAKIENQRFSVTVNEDASINVQDKKNGQIYRGLNSFVDRGEAGDEYQHVSPLLDEHVLARLTGVSVIHNSPLSQKLKITAELNIPDRADRGFLKRSAEYRVCRIVTLVSLTEGSDRVEFTVQIDNPCPDHILFARFPVTLKNPVEYSNTGFEETERTGERKDFAPELKSTQSLLKPMRGYAGLRGKKENASQGTAAECDGSFHVMGKGLYEYHTKKNGETVDFYITLLRSTSYLFHGLPTSWLDGQESTTPVVETKGAMELGETTVEYAVLFDEENPAREAEKYLYPLYGMDVPRLPAERGGCGSFLSFDNENILLSALKKHRTMNGTVVRFYNRSSHEEELVIRTGREIGECRACSLLEELEGEVMHTADTVTCTVPGNKIITLYIAWR</sequence>
<dbReference type="InterPro" id="IPR015341">
    <property type="entry name" value="Glyco_hydro_38_cen"/>
</dbReference>
<dbReference type="Gene3D" id="2.60.40.2220">
    <property type="match status" value="1"/>
</dbReference>
<dbReference type="GO" id="GO:0009313">
    <property type="term" value="P:oligosaccharide catabolic process"/>
    <property type="evidence" value="ECO:0007669"/>
    <property type="project" value="TreeGrafter"/>
</dbReference>
<dbReference type="PANTHER" id="PTHR46017">
    <property type="entry name" value="ALPHA-MANNOSIDASE 2C1"/>
    <property type="match status" value="1"/>
</dbReference>
<dbReference type="Pfam" id="PF17677">
    <property type="entry name" value="Glyco_hydro38C2"/>
    <property type="match status" value="1"/>
</dbReference>
<dbReference type="InterPro" id="IPR041147">
    <property type="entry name" value="GH38_C"/>
</dbReference>
<dbReference type="GO" id="GO:0102546">
    <property type="term" value="F:mannosylglycerate hydrolase activity"/>
    <property type="evidence" value="ECO:0007669"/>
    <property type="project" value="UniProtKB-EC"/>
</dbReference>
<dbReference type="GO" id="GO:0046872">
    <property type="term" value="F:metal ion binding"/>
    <property type="evidence" value="ECO:0007669"/>
    <property type="project" value="UniProtKB-KW"/>
</dbReference>
<dbReference type="EC" id="3.2.1.170" evidence="6"/>
<evidence type="ECO:0000256" key="4">
    <source>
        <dbReference type="ARBA" id="ARBA00023295"/>
    </source>
</evidence>
<accession>A0A174CQT0</accession>
<dbReference type="InterPro" id="IPR028995">
    <property type="entry name" value="Glyco_hydro_57/38_cen_sf"/>
</dbReference>
<dbReference type="SUPFAM" id="SSF88713">
    <property type="entry name" value="Glycoside hydrolase/deacetylase"/>
    <property type="match status" value="1"/>
</dbReference>
<dbReference type="SUPFAM" id="SSF88688">
    <property type="entry name" value="Families 57/38 glycoside transferase middle domain"/>
    <property type="match status" value="1"/>
</dbReference>
<protein>
    <submittedName>
        <fullName evidence="6">Sugar hydrolase</fullName>
        <ecNumber evidence="6">3.2.1.170</ecNumber>
    </submittedName>
</protein>
<evidence type="ECO:0000256" key="1">
    <source>
        <dbReference type="ARBA" id="ARBA00009792"/>
    </source>
</evidence>
<dbReference type="Gene3D" id="3.20.110.10">
    <property type="entry name" value="Glycoside hydrolase 38, N terminal domain"/>
    <property type="match status" value="1"/>
</dbReference>
<dbReference type="EMBL" id="CYZE01000004">
    <property type="protein sequence ID" value="CUO13976.1"/>
    <property type="molecule type" value="Genomic_DNA"/>
</dbReference>
<evidence type="ECO:0000259" key="5">
    <source>
        <dbReference type="SMART" id="SM00872"/>
    </source>
</evidence>
<feature type="domain" description="Glycoside hydrolase family 38 central" evidence="5">
    <location>
        <begin position="283"/>
        <end position="358"/>
    </location>
</feature>
<dbReference type="Proteomes" id="UP000095651">
    <property type="component" value="Unassembled WGS sequence"/>
</dbReference>
<evidence type="ECO:0000256" key="2">
    <source>
        <dbReference type="ARBA" id="ARBA00022723"/>
    </source>
</evidence>
<proteinExistence type="inferred from homology"/>
<keyword evidence="2" id="KW-0479">Metal-binding</keyword>
<dbReference type="PANTHER" id="PTHR46017:SF2">
    <property type="entry name" value="MANNOSYLGLYCERATE HYDROLASE"/>
    <property type="match status" value="1"/>
</dbReference>
<organism evidence="6 7">
    <name type="scientific">Hungatella hathewayi</name>
    <dbReference type="NCBI Taxonomy" id="154046"/>
    <lineage>
        <taxon>Bacteria</taxon>
        <taxon>Bacillati</taxon>
        <taxon>Bacillota</taxon>
        <taxon>Clostridia</taxon>
        <taxon>Lachnospirales</taxon>
        <taxon>Lachnospiraceae</taxon>
        <taxon>Hungatella</taxon>
    </lineage>
</organism>
<evidence type="ECO:0000313" key="6">
    <source>
        <dbReference type="EMBL" id="CUO13976.1"/>
    </source>
</evidence>
<reference evidence="6 7" key="1">
    <citation type="submission" date="2015-09" db="EMBL/GenBank/DDBJ databases">
        <authorList>
            <consortium name="Pathogen Informatics"/>
        </authorList>
    </citation>
    <scope>NUCLEOTIDE SEQUENCE [LARGE SCALE GENOMIC DNA]</scope>
    <source>
        <strain evidence="6 7">2789STDY5608850</strain>
    </source>
</reference>
<keyword evidence="4 6" id="KW-0326">Glycosidase</keyword>
<dbReference type="SMART" id="SM00872">
    <property type="entry name" value="Alpha-mann_mid"/>
    <property type="match status" value="1"/>
</dbReference>
<name>A0A174CQT0_9FIRM</name>
<dbReference type="GO" id="GO:0004559">
    <property type="term" value="F:alpha-mannosidase activity"/>
    <property type="evidence" value="ECO:0007669"/>
    <property type="project" value="InterPro"/>
</dbReference>
<dbReference type="InterPro" id="IPR000602">
    <property type="entry name" value="Glyco_hydro_38_N"/>
</dbReference>
<dbReference type="InterPro" id="IPR027291">
    <property type="entry name" value="Glyco_hydro_38_N_sf"/>
</dbReference>
<dbReference type="InterPro" id="IPR037094">
    <property type="entry name" value="Glyco_hydro_38_cen_sf"/>
</dbReference>
<dbReference type="GO" id="GO:0006013">
    <property type="term" value="P:mannose metabolic process"/>
    <property type="evidence" value="ECO:0007669"/>
    <property type="project" value="InterPro"/>
</dbReference>
<dbReference type="AlphaFoldDB" id="A0A174CQT0"/>
<dbReference type="Gene3D" id="2.70.98.30">
    <property type="entry name" value="Golgi alpha-mannosidase II, domain 4"/>
    <property type="match status" value="1"/>
</dbReference>
<gene>
    <name evidence="6" type="primary">mngB_4</name>
    <name evidence="6" type="ORF">ERS852407_01955</name>
</gene>
<dbReference type="InterPro" id="IPR011013">
    <property type="entry name" value="Gal_mutarotase_sf_dom"/>
</dbReference>
<comment type="similarity">
    <text evidence="1">Belongs to the glycosyl hydrolase 38 family.</text>
</comment>
<dbReference type="Gene3D" id="1.20.1270.50">
    <property type="entry name" value="Glycoside hydrolase family 38, central domain"/>
    <property type="match status" value="1"/>
</dbReference>
<keyword evidence="3 6" id="KW-0378">Hydrolase</keyword>
<evidence type="ECO:0000256" key="3">
    <source>
        <dbReference type="ARBA" id="ARBA00022801"/>
    </source>
</evidence>
<dbReference type="CDD" id="cd10814">
    <property type="entry name" value="GH38N_AMII_SpGH38_like"/>
    <property type="match status" value="1"/>
</dbReference>
<dbReference type="Pfam" id="PF01074">
    <property type="entry name" value="Glyco_hydro_38N"/>
    <property type="match status" value="1"/>
</dbReference>
<dbReference type="RefSeq" id="WP_055654590.1">
    <property type="nucleotide sequence ID" value="NZ_CABIXC010000004.1"/>
</dbReference>
<dbReference type="InterPro" id="IPR011330">
    <property type="entry name" value="Glyco_hydro/deAcase_b/a-brl"/>
</dbReference>
<dbReference type="SUPFAM" id="SSF74650">
    <property type="entry name" value="Galactose mutarotase-like"/>
    <property type="match status" value="1"/>
</dbReference>
<evidence type="ECO:0000313" key="7">
    <source>
        <dbReference type="Proteomes" id="UP000095651"/>
    </source>
</evidence>
<dbReference type="GO" id="GO:0030246">
    <property type="term" value="F:carbohydrate binding"/>
    <property type="evidence" value="ECO:0007669"/>
    <property type="project" value="InterPro"/>
</dbReference>
<dbReference type="Pfam" id="PF09261">
    <property type="entry name" value="Alpha-mann_mid"/>
    <property type="match status" value="1"/>
</dbReference>